<feature type="non-terminal residue" evidence="1">
    <location>
        <position position="1"/>
    </location>
</feature>
<comment type="caution">
    <text evidence="1">The sequence shown here is derived from an EMBL/GenBank/DDBJ whole genome shotgun (WGS) entry which is preliminary data.</text>
</comment>
<proteinExistence type="predicted"/>
<dbReference type="Proteomes" id="UP000663829">
    <property type="component" value="Unassembled WGS sequence"/>
</dbReference>
<name>A0A813TBC7_9BILA</name>
<evidence type="ECO:0000313" key="1">
    <source>
        <dbReference type="EMBL" id="CAF0810207.1"/>
    </source>
</evidence>
<evidence type="ECO:0000313" key="2">
    <source>
        <dbReference type="EMBL" id="CAF3595823.1"/>
    </source>
</evidence>
<organism evidence="1 3">
    <name type="scientific">Didymodactylos carnosus</name>
    <dbReference type="NCBI Taxonomy" id="1234261"/>
    <lineage>
        <taxon>Eukaryota</taxon>
        <taxon>Metazoa</taxon>
        <taxon>Spiralia</taxon>
        <taxon>Gnathifera</taxon>
        <taxon>Rotifera</taxon>
        <taxon>Eurotatoria</taxon>
        <taxon>Bdelloidea</taxon>
        <taxon>Philodinida</taxon>
        <taxon>Philodinidae</taxon>
        <taxon>Didymodactylos</taxon>
    </lineage>
</organism>
<dbReference type="EMBL" id="CAJNOQ010000516">
    <property type="protein sequence ID" value="CAF0810207.1"/>
    <property type="molecule type" value="Genomic_DNA"/>
</dbReference>
<accession>A0A813TBC7</accession>
<dbReference type="EMBL" id="CAJOBC010000516">
    <property type="protein sequence ID" value="CAF3595823.1"/>
    <property type="molecule type" value="Genomic_DNA"/>
</dbReference>
<dbReference type="Proteomes" id="UP000681722">
    <property type="component" value="Unassembled WGS sequence"/>
</dbReference>
<sequence length="31" mass="3603">MELLRDIKESCEKLPLDQVSGLIERDPHPQL</sequence>
<keyword evidence="3" id="KW-1185">Reference proteome</keyword>
<evidence type="ECO:0000313" key="3">
    <source>
        <dbReference type="Proteomes" id="UP000663829"/>
    </source>
</evidence>
<gene>
    <name evidence="1" type="ORF">GPM918_LOCUS3988</name>
    <name evidence="2" type="ORF">SRO942_LOCUS3988</name>
</gene>
<dbReference type="AlphaFoldDB" id="A0A813TBC7"/>
<reference evidence="1" key="1">
    <citation type="submission" date="2021-02" db="EMBL/GenBank/DDBJ databases">
        <authorList>
            <person name="Nowell W R."/>
        </authorList>
    </citation>
    <scope>NUCLEOTIDE SEQUENCE</scope>
</reference>
<protein>
    <submittedName>
        <fullName evidence="1">Uncharacterized protein</fullName>
    </submittedName>
</protein>